<dbReference type="InterPro" id="IPR051086">
    <property type="entry name" value="RNase_D-like"/>
</dbReference>
<keyword evidence="9" id="KW-1185">Reference proteome</keyword>
<dbReference type="GO" id="GO:0003676">
    <property type="term" value="F:nucleic acid binding"/>
    <property type="evidence" value="ECO:0007669"/>
    <property type="project" value="InterPro"/>
</dbReference>
<comment type="similarity">
    <text evidence="6">Belongs to the RNase D family.</text>
</comment>
<dbReference type="InterPro" id="IPR006292">
    <property type="entry name" value="RNase_D"/>
</dbReference>
<dbReference type="SMART" id="SM00341">
    <property type="entry name" value="HRDC"/>
    <property type="match status" value="1"/>
</dbReference>
<dbReference type="AlphaFoldDB" id="A0A6M4MGL5"/>
<dbReference type="RefSeq" id="WP_075610102.1">
    <property type="nucleotide sequence ID" value="NZ_CP052766.1"/>
</dbReference>
<dbReference type="Pfam" id="PF21293">
    <property type="entry name" value="RNAseD_HRDC_C"/>
    <property type="match status" value="1"/>
</dbReference>
<accession>A0A6M4MGL5</accession>
<reference evidence="9" key="1">
    <citation type="submission" date="2014-12" db="EMBL/GenBank/DDBJ databases">
        <title>Complete genome sequence of a multi-drug resistant Klebsiella pneumoniae.</title>
        <authorList>
            <person name="Hua X."/>
            <person name="Chen Q."/>
            <person name="Li X."/>
            <person name="Feng Y."/>
            <person name="Ruan Z."/>
            <person name="Yu Y."/>
        </authorList>
    </citation>
    <scope>NUCLEOTIDE SEQUENCE [LARGE SCALE GENOMIC DNA]</scope>
    <source>
        <strain evidence="9">5.12</strain>
    </source>
</reference>
<dbReference type="Gene3D" id="3.30.420.10">
    <property type="entry name" value="Ribonuclease H-like superfamily/Ribonuclease H"/>
    <property type="match status" value="1"/>
</dbReference>
<gene>
    <name evidence="6 8" type="primary">rnd</name>
    <name evidence="8" type="ORF">CA267_016310</name>
</gene>
<evidence type="ECO:0000256" key="3">
    <source>
        <dbReference type="ARBA" id="ARBA00022722"/>
    </source>
</evidence>
<dbReference type="Proteomes" id="UP000219285">
    <property type="component" value="Chromosome"/>
</dbReference>
<evidence type="ECO:0000256" key="2">
    <source>
        <dbReference type="ARBA" id="ARBA00022694"/>
    </source>
</evidence>
<dbReference type="GO" id="GO:0005737">
    <property type="term" value="C:cytoplasm"/>
    <property type="evidence" value="ECO:0007669"/>
    <property type="project" value="UniProtKB-SubCell"/>
</dbReference>
<protein>
    <recommendedName>
        <fullName evidence="6">Ribonuclease D</fullName>
        <shortName evidence="6">RNase D</shortName>
        <ecNumber evidence="6">3.1.13.5</ecNumber>
    </recommendedName>
</protein>
<dbReference type="InterPro" id="IPR002121">
    <property type="entry name" value="HRDC_dom"/>
</dbReference>
<dbReference type="OrthoDB" id="9800549at2"/>
<organism evidence="8 9">
    <name type="scientific">Alteromonas pelagimontana</name>
    <dbReference type="NCBI Taxonomy" id="1858656"/>
    <lineage>
        <taxon>Bacteria</taxon>
        <taxon>Pseudomonadati</taxon>
        <taxon>Pseudomonadota</taxon>
        <taxon>Gammaproteobacteria</taxon>
        <taxon>Alteromonadales</taxon>
        <taxon>Alteromonadaceae</taxon>
        <taxon>Alteromonas/Salinimonas group</taxon>
        <taxon>Alteromonas</taxon>
    </lineage>
</organism>
<dbReference type="Pfam" id="PF00570">
    <property type="entry name" value="HRDC"/>
    <property type="match status" value="1"/>
</dbReference>
<dbReference type="PANTHER" id="PTHR47649">
    <property type="entry name" value="RIBONUCLEASE D"/>
    <property type="match status" value="1"/>
</dbReference>
<sequence>MDYQLITSNEALAEACQRAQQCKAVALDTEFVRTRTLKPHLGLIQLFDGQQLVLIDPLDITDFSPFILLLENQDVVKILHSCSEDLETFLAAFGVIPFPVFDTQFAASVLGLGASIGYAKLIEELCGVVLDKGESRTDWLARPLSENQLAYAANDVLYLLPAYEQLNGMIHGREKRNWIFAEIQTLAEKKRASMPLEYAYLLIKNNWRLNSRQLTVLQHLAAWRLNRARDKDIALNFVFKEPHLFEAAQQLPEDKKALNRVHGISPQTMRMHGEAIVNIVNQALEEFNQMSPAEHLPRVKRLIDFPEYKKYLAAIKEISSKIAVEQGVSEEILASKKQINQVLKWWWFEIDETKAMGLQPDLLNGWRKPLFQPMLENLLGPVKQYHRPLQKAAE</sequence>
<evidence type="ECO:0000256" key="5">
    <source>
        <dbReference type="ARBA" id="ARBA00022839"/>
    </source>
</evidence>
<dbReference type="GO" id="GO:0000166">
    <property type="term" value="F:nucleotide binding"/>
    <property type="evidence" value="ECO:0007669"/>
    <property type="project" value="InterPro"/>
</dbReference>
<dbReference type="Pfam" id="PF01612">
    <property type="entry name" value="DNA_pol_A_exo1"/>
    <property type="match status" value="1"/>
</dbReference>
<evidence type="ECO:0000259" key="7">
    <source>
        <dbReference type="PROSITE" id="PS50967"/>
    </source>
</evidence>
<dbReference type="EC" id="3.1.13.5" evidence="6"/>
<keyword evidence="1 6" id="KW-0963">Cytoplasm</keyword>
<keyword evidence="4 6" id="KW-0378">Hydrolase</keyword>
<dbReference type="CDD" id="cd06142">
    <property type="entry name" value="RNaseD_exo"/>
    <property type="match status" value="1"/>
</dbReference>
<dbReference type="HAMAP" id="MF_01899">
    <property type="entry name" value="RNase_D"/>
    <property type="match status" value="1"/>
</dbReference>
<evidence type="ECO:0000256" key="4">
    <source>
        <dbReference type="ARBA" id="ARBA00022801"/>
    </source>
</evidence>
<reference evidence="8 9" key="2">
    <citation type="submission" date="2020-04" db="EMBL/GenBank/DDBJ databases">
        <title>Complete genome sequence of Alteromonas pelagimontana 5.12T.</title>
        <authorList>
            <person name="Sinha R.K."/>
            <person name="Krishnan K.P."/>
            <person name="Kurian J.P."/>
        </authorList>
    </citation>
    <scope>NUCLEOTIDE SEQUENCE [LARGE SCALE GENOMIC DNA]</scope>
    <source>
        <strain evidence="8 9">5.12</strain>
    </source>
</reference>
<evidence type="ECO:0000256" key="6">
    <source>
        <dbReference type="HAMAP-Rule" id="MF_01899"/>
    </source>
</evidence>
<name>A0A6M4MGL5_9ALTE</name>
<dbReference type="InterPro" id="IPR010997">
    <property type="entry name" value="HRDC-like_sf"/>
</dbReference>
<dbReference type="GO" id="GO:0033890">
    <property type="term" value="F:ribonuclease D activity"/>
    <property type="evidence" value="ECO:0007669"/>
    <property type="project" value="UniProtKB-UniRule"/>
</dbReference>
<comment type="function">
    <text evidence="6">Exonuclease involved in the 3' processing of various precursor tRNAs. Initiates hydrolysis at the 3'-terminus of an RNA molecule and releases 5'-mononucleotides.</text>
</comment>
<feature type="domain" description="HRDC" evidence="7">
    <location>
        <begin position="210"/>
        <end position="290"/>
    </location>
</feature>
<dbReference type="PANTHER" id="PTHR47649:SF1">
    <property type="entry name" value="RIBONUCLEASE D"/>
    <property type="match status" value="1"/>
</dbReference>
<dbReference type="SMART" id="SM00474">
    <property type="entry name" value="35EXOc"/>
    <property type="match status" value="1"/>
</dbReference>
<comment type="catalytic activity">
    <reaction evidence="6">
        <text>Exonucleolytic cleavage that removes extra residues from the 3'-terminus of tRNA to produce 5'-mononucleotides.</text>
        <dbReference type="EC" id="3.1.13.5"/>
    </reaction>
</comment>
<dbReference type="InterPro" id="IPR012337">
    <property type="entry name" value="RNaseH-like_sf"/>
</dbReference>
<dbReference type="InterPro" id="IPR036397">
    <property type="entry name" value="RNaseH_sf"/>
</dbReference>
<dbReference type="GO" id="GO:0008408">
    <property type="term" value="F:3'-5' exonuclease activity"/>
    <property type="evidence" value="ECO:0007669"/>
    <property type="project" value="InterPro"/>
</dbReference>
<dbReference type="NCBIfam" id="TIGR01388">
    <property type="entry name" value="rnd"/>
    <property type="match status" value="1"/>
</dbReference>
<proteinExistence type="inferred from homology"/>
<evidence type="ECO:0000256" key="1">
    <source>
        <dbReference type="ARBA" id="ARBA00022490"/>
    </source>
</evidence>
<keyword evidence="5 6" id="KW-0269">Exonuclease</keyword>
<comment type="subcellular location">
    <subcellularLocation>
        <location evidence="6">Cytoplasm</location>
    </subcellularLocation>
</comment>
<dbReference type="GO" id="GO:0042780">
    <property type="term" value="P:tRNA 3'-end processing"/>
    <property type="evidence" value="ECO:0007669"/>
    <property type="project" value="UniProtKB-UniRule"/>
</dbReference>
<dbReference type="InterPro" id="IPR002562">
    <property type="entry name" value="3'-5'_exonuclease_dom"/>
</dbReference>
<dbReference type="Gene3D" id="1.10.150.80">
    <property type="entry name" value="HRDC domain"/>
    <property type="match status" value="2"/>
</dbReference>
<dbReference type="SUPFAM" id="SSF47819">
    <property type="entry name" value="HRDC-like"/>
    <property type="match status" value="2"/>
</dbReference>
<dbReference type="SUPFAM" id="SSF53098">
    <property type="entry name" value="Ribonuclease H-like"/>
    <property type="match status" value="1"/>
</dbReference>
<keyword evidence="2 6" id="KW-0819">tRNA processing</keyword>
<comment type="cofactor">
    <cofactor evidence="6">
        <name>a divalent metal cation</name>
        <dbReference type="ChEBI" id="CHEBI:60240"/>
    </cofactor>
</comment>
<dbReference type="KEGG" id="apel:CA267_016310"/>
<dbReference type="InterPro" id="IPR048579">
    <property type="entry name" value="RNAseD_HRDC_C"/>
</dbReference>
<keyword evidence="3 6" id="KW-0540">Nuclease</keyword>
<dbReference type="InterPro" id="IPR044876">
    <property type="entry name" value="HRDC_dom_sf"/>
</dbReference>
<evidence type="ECO:0000313" key="9">
    <source>
        <dbReference type="Proteomes" id="UP000219285"/>
    </source>
</evidence>
<dbReference type="EMBL" id="CP052766">
    <property type="protein sequence ID" value="QJR82202.1"/>
    <property type="molecule type" value="Genomic_DNA"/>
</dbReference>
<evidence type="ECO:0000313" key="8">
    <source>
        <dbReference type="EMBL" id="QJR82202.1"/>
    </source>
</evidence>
<dbReference type="PROSITE" id="PS50967">
    <property type="entry name" value="HRDC"/>
    <property type="match status" value="1"/>
</dbReference>